<dbReference type="EMBL" id="RBRE01000035">
    <property type="protein sequence ID" value="RMQ47770.1"/>
    <property type="molecule type" value="Genomic_DNA"/>
</dbReference>
<comment type="caution">
    <text evidence="2">The sequence shown here is derived from an EMBL/GenBank/DDBJ whole genome shotgun (WGS) entry which is preliminary data.</text>
</comment>
<evidence type="ECO:0008006" key="4">
    <source>
        <dbReference type="Google" id="ProtNLM"/>
    </source>
</evidence>
<evidence type="ECO:0000313" key="3">
    <source>
        <dbReference type="Proteomes" id="UP000277236"/>
    </source>
</evidence>
<sequence>MKTFVTFHALALCAALGAIQPLQAAASTTAVCPSQDFENFLQHFANDISVQKAFVSTPLQSDFIDPEAEPEPRQVSRRLDKAQLDFPLMPSEQQQRNQGLTLNKTLQDPKHASITLRKADTGYQLSLFFKREACWMLYRIQDDSL</sequence>
<keyword evidence="1" id="KW-0732">Signal</keyword>
<dbReference type="RefSeq" id="WP_122315257.1">
    <property type="nucleotide sequence ID" value="NZ_RBRE01000035.1"/>
</dbReference>
<dbReference type="OrthoDB" id="6894050at2"/>
<reference evidence="2 3" key="1">
    <citation type="submission" date="2018-08" db="EMBL/GenBank/DDBJ databases">
        <title>Recombination of ecologically and evolutionarily significant loci maintains genetic cohesion in the Pseudomonas syringae species complex.</title>
        <authorList>
            <person name="Dillon M."/>
            <person name="Thakur S."/>
            <person name="Almeida R.N.D."/>
            <person name="Weir B.S."/>
            <person name="Guttman D.S."/>
        </authorList>
    </citation>
    <scope>NUCLEOTIDE SEQUENCE [LARGE SCALE GENOMIC DNA]</scope>
    <source>
        <strain evidence="2 3">ICMP 3353</strain>
    </source>
</reference>
<protein>
    <recommendedName>
        <fullName evidence="4">Lipoprotein</fullName>
    </recommendedName>
</protein>
<dbReference type="AlphaFoldDB" id="A0A3M4M2C8"/>
<accession>A0A3M4M2C8</accession>
<proteinExistence type="predicted"/>
<evidence type="ECO:0000256" key="1">
    <source>
        <dbReference type="SAM" id="SignalP"/>
    </source>
</evidence>
<name>A0A3M4M2C8_PSECI</name>
<gene>
    <name evidence="2" type="ORF">ALQ04_04082</name>
</gene>
<evidence type="ECO:0000313" key="2">
    <source>
        <dbReference type="EMBL" id="RMQ47770.1"/>
    </source>
</evidence>
<feature type="chain" id="PRO_5018263370" description="Lipoprotein" evidence="1">
    <location>
        <begin position="25"/>
        <end position="145"/>
    </location>
</feature>
<organism evidence="2 3">
    <name type="scientific">Pseudomonas cichorii</name>
    <dbReference type="NCBI Taxonomy" id="36746"/>
    <lineage>
        <taxon>Bacteria</taxon>
        <taxon>Pseudomonadati</taxon>
        <taxon>Pseudomonadota</taxon>
        <taxon>Gammaproteobacteria</taxon>
        <taxon>Pseudomonadales</taxon>
        <taxon>Pseudomonadaceae</taxon>
        <taxon>Pseudomonas</taxon>
    </lineage>
</organism>
<feature type="signal peptide" evidence="1">
    <location>
        <begin position="1"/>
        <end position="24"/>
    </location>
</feature>
<dbReference type="Proteomes" id="UP000277236">
    <property type="component" value="Unassembled WGS sequence"/>
</dbReference>